<keyword evidence="1" id="KW-0732">Signal</keyword>
<keyword evidence="3" id="KW-0675">Receptor</keyword>
<organism evidence="8 9">
    <name type="scientific">Lates calcarifer</name>
    <name type="common">Barramundi</name>
    <name type="synonym">Holocentrus calcarifer</name>
    <dbReference type="NCBI Taxonomy" id="8187"/>
    <lineage>
        <taxon>Eukaryota</taxon>
        <taxon>Metazoa</taxon>
        <taxon>Chordata</taxon>
        <taxon>Craniata</taxon>
        <taxon>Vertebrata</taxon>
        <taxon>Euteleostomi</taxon>
        <taxon>Actinopterygii</taxon>
        <taxon>Neopterygii</taxon>
        <taxon>Teleostei</taxon>
        <taxon>Neoteleostei</taxon>
        <taxon>Acanthomorphata</taxon>
        <taxon>Carangaria</taxon>
        <taxon>Carangaria incertae sedis</taxon>
        <taxon>Centropomidae</taxon>
        <taxon>Lates</taxon>
    </lineage>
</organism>
<dbReference type="STRING" id="8187.ENSLCAP00010010294"/>
<dbReference type="Proteomes" id="UP000314980">
    <property type="component" value="Unassembled WGS sequence"/>
</dbReference>
<dbReference type="InterPro" id="IPR051287">
    <property type="entry name" value="TCR_variable_region"/>
</dbReference>
<evidence type="ECO:0000256" key="3">
    <source>
        <dbReference type="ARBA" id="ARBA00023170"/>
    </source>
</evidence>
<keyword evidence="2" id="KW-1064">Adaptive immunity</keyword>
<dbReference type="InterPro" id="IPR013106">
    <property type="entry name" value="Ig_V-set"/>
</dbReference>
<reference evidence="8" key="3">
    <citation type="submission" date="2025-09" db="UniProtKB">
        <authorList>
            <consortium name="Ensembl"/>
        </authorList>
    </citation>
    <scope>IDENTIFICATION</scope>
</reference>
<accession>A0A4W6C9K3</accession>
<dbReference type="GeneTree" id="ENSGT00830000128446"/>
<sequence>MIVSFHTGLTAGDSISPERGEVSEREGQSVTLRCTYETTNTYIYLYWYRHHSDLQTPQFILYKGEGTQKGDDHIPDKRYESETTDKSTELTINRLTLADTGLYYCSILIIETTPQIHQLMNENITLY</sequence>
<keyword evidence="5" id="KW-0391">Immunity</keyword>
<dbReference type="Gene3D" id="2.60.40.10">
    <property type="entry name" value="Immunoglobulins"/>
    <property type="match status" value="1"/>
</dbReference>
<dbReference type="SMART" id="SM00406">
    <property type="entry name" value="IGv"/>
    <property type="match status" value="1"/>
</dbReference>
<feature type="domain" description="Ig-like" evidence="7">
    <location>
        <begin position="17"/>
        <end position="107"/>
    </location>
</feature>
<evidence type="ECO:0000313" key="9">
    <source>
        <dbReference type="Proteomes" id="UP000314980"/>
    </source>
</evidence>
<evidence type="ECO:0000259" key="7">
    <source>
        <dbReference type="PROSITE" id="PS50835"/>
    </source>
</evidence>
<dbReference type="InParanoid" id="A0A4W6C9K3"/>
<keyword evidence="5" id="KW-1279">T cell receptor</keyword>
<reference evidence="9" key="1">
    <citation type="submission" date="2015-09" db="EMBL/GenBank/DDBJ databases">
        <authorList>
            <person name="Sai Rama Sridatta P."/>
        </authorList>
    </citation>
    <scope>NUCLEOTIDE SEQUENCE [LARGE SCALE GENOMIC DNA]</scope>
</reference>
<dbReference type="SMART" id="SM00409">
    <property type="entry name" value="IG"/>
    <property type="match status" value="1"/>
</dbReference>
<dbReference type="GO" id="GO:0042101">
    <property type="term" value="C:T cell receptor complex"/>
    <property type="evidence" value="ECO:0007669"/>
    <property type="project" value="UniProtKB-KW"/>
</dbReference>
<dbReference type="AlphaFoldDB" id="A0A4W6C9K3"/>
<dbReference type="InterPro" id="IPR003599">
    <property type="entry name" value="Ig_sub"/>
</dbReference>
<dbReference type="Ensembl" id="ENSLCAT00010010522.1">
    <property type="protein sequence ID" value="ENSLCAP00010010294.1"/>
    <property type="gene ID" value="ENSLCAG00010004907.1"/>
</dbReference>
<dbReference type="PANTHER" id="PTHR19367:SF18">
    <property type="entry name" value="T CELL RECEPTOR ALPHA VARIABLE 16"/>
    <property type="match status" value="1"/>
</dbReference>
<keyword evidence="9" id="KW-1185">Reference proteome</keyword>
<evidence type="ECO:0000256" key="6">
    <source>
        <dbReference type="SAM" id="MobiDB-lite"/>
    </source>
</evidence>
<feature type="region of interest" description="Disordered" evidence="6">
    <location>
        <begin position="1"/>
        <end position="26"/>
    </location>
</feature>
<evidence type="ECO:0000256" key="2">
    <source>
        <dbReference type="ARBA" id="ARBA00023130"/>
    </source>
</evidence>
<dbReference type="PANTHER" id="PTHR19367">
    <property type="entry name" value="T-CELL RECEPTOR ALPHA CHAIN V REGION"/>
    <property type="match status" value="1"/>
</dbReference>
<reference evidence="8" key="2">
    <citation type="submission" date="2025-08" db="UniProtKB">
        <authorList>
            <consortium name="Ensembl"/>
        </authorList>
    </citation>
    <scope>IDENTIFICATION</scope>
</reference>
<dbReference type="GO" id="GO:0002250">
    <property type="term" value="P:adaptive immune response"/>
    <property type="evidence" value="ECO:0007669"/>
    <property type="project" value="UniProtKB-KW"/>
</dbReference>
<dbReference type="InterPro" id="IPR013783">
    <property type="entry name" value="Ig-like_fold"/>
</dbReference>
<dbReference type="InterPro" id="IPR036179">
    <property type="entry name" value="Ig-like_dom_sf"/>
</dbReference>
<evidence type="ECO:0000256" key="5">
    <source>
        <dbReference type="ARBA" id="ARBA00043266"/>
    </source>
</evidence>
<evidence type="ECO:0000313" key="8">
    <source>
        <dbReference type="Ensembl" id="ENSLCAP00010010294.1"/>
    </source>
</evidence>
<dbReference type="PROSITE" id="PS50835">
    <property type="entry name" value="IG_LIKE"/>
    <property type="match status" value="1"/>
</dbReference>
<dbReference type="InterPro" id="IPR007110">
    <property type="entry name" value="Ig-like_dom"/>
</dbReference>
<protein>
    <submittedName>
        <fullName evidence="8">T-cell receptor alpha/delta variable 26.0</fullName>
    </submittedName>
</protein>
<name>A0A4W6C9K3_LATCA</name>
<dbReference type="SUPFAM" id="SSF48726">
    <property type="entry name" value="Immunoglobulin"/>
    <property type="match status" value="1"/>
</dbReference>
<proteinExistence type="predicted"/>
<dbReference type="Pfam" id="PF07686">
    <property type="entry name" value="V-set"/>
    <property type="match status" value="1"/>
</dbReference>
<evidence type="ECO:0000256" key="4">
    <source>
        <dbReference type="ARBA" id="ARBA00023319"/>
    </source>
</evidence>
<evidence type="ECO:0000256" key="1">
    <source>
        <dbReference type="ARBA" id="ARBA00022729"/>
    </source>
</evidence>
<feature type="compositionally biased region" description="Basic and acidic residues" evidence="6">
    <location>
        <begin position="16"/>
        <end position="26"/>
    </location>
</feature>
<keyword evidence="4" id="KW-0393">Immunoglobulin domain</keyword>